<dbReference type="AlphaFoldDB" id="A0A841AL35"/>
<dbReference type="Pfam" id="PF12697">
    <property type="entry name" value="Abhydrolase_6"/>
    <property type="match status" value="1"/>
</dbReference>
<dbReference type="InterPro" id="IPR000073">
    <property type="entry name" value="AB_hydrolase_1"/>
</dbReference>
<dbReference type="RefSeq" id="WP_184233361.1">
    <property type="nucleotide sequence ID" value="NZ_JACHMJ010000001.1"/>
</dbReference>
<comment type="caution">
    <text evidence="2">The sequence shown here is derived from an EMBL/GenBank/DDBJ whole genome shotgun (WGS) entry which is preliminary data.</text>
</comment>
<dbReference type="Proteomes" id="UP000536685">
    <property type="component" value="Unassembled WGS sequence"/>
</dbReference>
<accession>A0A841AL35</accession>
<name>A0A841AL35_9MICO</name>
<sequence>MAVIPRPKTPGLARISTELVTIETADGWVLDALHYPARESRTVLLHLHGKGANMLGVQARFLPEMLPTVAHLSLNMRCHDLAYNTDRGDRPVAGGMYERLDDGKVDIAAAISFLRGEGYELIVVCGHSSGGYYAGEYGVTGDPVAGRVLLSPLFTNTTALGWWYPGDGELEAALTHARALVDTGRPDEIIALPSWYWAISARSLLERAAQPEGLWLDAVNRDSSPVLMMWGETEDRNAAWSGLLAQIDAPAVGGPIDGSDHWYGGYETVVADAVAGFVSGLTGVPVAVRASE</sequence>
<feature type="domain" description="AB hydrolase-1" evidence="1">
    <location>
        <begin position="97"/>
        <end position="263"/>
    </location>
</feature>
<dbReference type="Gene3D" id="3.40.50.1820">
    <property type="entry name" value="alpha/beta hydrolase"/>
    <property type="match status" value="1"/>
</dbReference>
<proteinExistence type="predicted"/>
<dbReference type="GO" id="GO:0003824">
    <property type="term" value="F:catalytic activity"/>
    <property type="evidence" value="ECO:0007669"/>
    <property type="project" value="UniProtKB-ARBA"/>
</dbReference>
<dbReference type="SUPFAM" id="SSF53474">
    <property type="entry name" value="alpha/beta-Hydrolases"/>
    <property type="match status" value="1"/>
</dbReference>
<dbReference type="InterPro" id="IPR029058">
    <property type="entry name" value="AB_hydrolase_fold"/>
</dbReference>
<gene>
    <name evidence="2" type="ORF">HD599_000508</name>
</gene>
<protein>
    <submittedName>
        <fullName evidence="2">Pimeloyl-ACP methyl ester carboxylesterase</fullName>
    </submittedName>
</protein>
<evidence type="ECO:0000313" key="2">
    <source>
        <dbReference type="EMBL" id="MBB5842185.1"/>
    </source>
</evidence>
<keyword evidence="3" id="KW-1185">Reference proteome</keyword>
<dbReference type="EMBL" id="JACHMJ010000001">
    <property type="protein sequence ID" value="MBB5842185.1"/>
    <property type="molecule type" value="Genomic_DNA"/>
</dbReference>
<reference evidence="2 3" key="1">
    <citation type="submission" date="2020-08" db="EMBL/GenBank/DDBJ databases">
        <title>Sequencing the genomes of 1000 actinobacteria strains.</title>
        <authorList>
            <person name="Klenk H.-P."/>
        </authorList>
    </citation>
    <scope>NUCLEOTIDE SEQUENCE [LARGE SCALE GENOMIC DNA]</scope>
    <source>
        <strain evidence="2 3">DSM 105784</strain>
    </source>
</reference>
<organism evidence="2 3">
    <name type="scientific">Conyzicola lurida</name>
    <dbReference type="NCBI Taxonomy" id="1172621"/>
    <lineage>
        <taxon>Bacteria</taxon>
        <taxon>Bacillati</taxon>
        <taxon>Actinomycetota</taxon>
        <taxon>Actinomycetes</taxon>
        <taxon>Micrococcales</taxon>
        <taxon>Microbacteriaceae</taxon>
        <taxon>Conyzicola</taxon>
    </lineage>
</organism>
<evidence type="ECO:0000259" key="1">
    <source>
        <dbReference type="Pfam" id="PF12697"/>
    </source>
</evidence>
<evidence type="ECO:0000313" key="3">
    <source>
        <dbReference type="Proteomes" id="UP000536685"/>
    </source>
</evidence>